<evidence type="ECO:0000256" key="5">
    <source>
        <dbReference type="ARBA" id="ARBA00013200"/>
    </source>
</evidence>
<keyword evidence="11 19" id="KW-0460">Magnesium</keyword>
<feature type="transmembrane region" description="Helical" evidence="19">
    <location>
        <begin position="110"/>
        <end position="131"/>
    </location>
</feature>
<dbReference type="GO" id="GO:0005886">
    <property type="term" value="C:plasma membrane"/>
    <property type="evidence" value="ECO:0007669"/>
    <property type="project" value="UniProtKB-SubCell"/>
</dbReference>
<keyword evidence="8 19" id="KW-0169">Cobalamin biosynthesis</keyword>
<evidence type="ECO:0000256" key="14">
    <source>
        <dbReference type="ARBA" id="ARBA00025228"/>
    </source>
</evidence>
<feature type="transmembrane region" description="Helical" evidence="19">
    <location>
        <begin position="168"/>
        <end position="193"/>
    </location>
</feature>
<evidence type="ECO:0000256" key="7">
    <source>
        <dbReference type="ARBA" id="ARBA00022475"/>
    </source>
</evidence>
<gene>
    <name evidence="19" type="primary">cobS</name>
    <name evidence="20" type="ORF">CKJ54_10015</name>
</gene>
<evidence type="ECO:0000313" key="20">
    <source>
        <dbReference type="EMBL" id="ASW90163.1"/>
    </source>
</evidence>
<comment type="pathway">
    <text evidence="3 19">Cofactor biosynthesis; adenosylcobalamin biosynthesis; adenosylcobalamin from cob(II)yrinate a,c-diamide: step 7/7.</text>
</comment>
<dbReference type="HAMAP" id="MF_00719">
    <property type="entry name" value="CobS"/>
    <property type="match status" value="1"/>
</dbReference>
<dbReference type="Pfam" id="PF02654">
    <property type="entry name" value="CobS"/>
    <property type="match status" value="1"/>
</dbReference>
<keyword evidence="9 19" id="KW-0808">Transferase</keyword>
<comment type="catalytic activity">
    <reaction evidence="17 19">
        <text>alpha-ribazole + adenosylcob(III)inamide-GDP = adenosylcob(III)alamin + GMP + H(+)</text>
        <dbReference type="Rhea" id="RHEA:16049"/>
        <dbReference type="ChEBI" id="CHEBI:10329"/>
        <dbReference type="ChEBI" id="CHEBI:15378"/>
        <dbReference type="ChEBI" id="CHEBI:18408"/>
        <dbReference type="ChEBI" id="CHEBI:58115"/>
        <dbReference type="ChEBI" id="CHEBI:60487"/>
        <dbReference type="EC" id="2.7.8.26"/>
    </reaction>
</comment>
<sequence length="253" mass="24405">MIRSLATAFAFGTVLPVPGARSAPMGRGAMSALPVVGAALGALAAAVTWGGELAFGRSSPLAGLLAVVVLLLITRGLHVDGVADTADGLGCYGPPERALTVMREGSTGPFGVAAVVVVVALQALAFSALGAGAGAHGVVGIAVAVFAGRVAAVLAGHRSVPAAEGSALGAAVAGSQPTAVVAAWVAVLLAASLTAGSRPWHGPAAVLLGLGCGAVLVRHCARRFGGITGDVLGAAIELTTTVCAVALAGLVRF</sequence>
<dbReference type="GO" id="GO:0009236">
    <property type="term" value="P:cobalamin biosynthetic process"/>
    <property type="evidence" value="ECO:0007669"/>
    <property type="project" value="UniProtKB-UniRule"/>
</dbReference>
<accession>A0AAC9VUF2</accession>
<comment type="catalytic activity">
    <reaction evidence="18 19">
        <text>alpha-ribazole 5'-phosphate + adenosylcob(III)inamide-GDP = adenosylcob(III)alamin 5'-phosphate + GMP + H(+)</text>
        <dbReference type="Rhea" id="RHEA:23560"/>
        <dbReference type="ChEBI" id="CHEBI:15378"/>
        <dbReference type="ChEBI" id="CHEBI:57918"/>
        <dbReference type="ChEBI" id="CHEBI:58115"/>
        <dbReference type="ChEBI" id="CHEBI:60487"/>
        <dbReference type="ChEBI" id="CHEBI:60493"/>
        <dbReference type="EC" id="2.7.8.26"/>
    </reaction>
</comment>
<evidence type="ECO:0000256" key="12">
    <source>
        <dbReference type="ARBA" id="ARBA00022989"/>
    </source>
</evidence>
<comment type="subcellular location">
    <subcellularLocation>
        <location evidence="2 19">Cell membrane</location>
        <topology evidence="2 19">Multi-pass membrane protein</topology>
    </subcellularLocation>
</comment>
<dbReference type="NCBIfam" id="NF001279">
    <property type="entry name" value="PRK00235.2-1"/>
    <property type="match status" value="1"/>
</dbReference>
<keyword evidence="7 19" id="KW-1003">Cell membrane</keyword>
<feature type="transmembrane region" description="Helical" evidence="19">
    <location>
        <begin position="231"/>
        <end position="251"/>
    </location>
</feature>
<keyword evidence="12 19" id="KW-1133">Transmembrane helix</keyword>
<dbReference type="AlphaFoldDB" id="A0AAC9VUF2"/>
<keyword evidence="13 19" id="KW-0472">Membrane</keyword>
<keyword evidence="10 19" id="KW-0812">Transmembrane</keyword>
<evidence type="ECO:0000256" key="10">
    <source>
        <dbReference type="ARBA" id="ARBA00022692"/>
    </source>
</evidence>
<feature type="transmembrane region" description="Helical" evidence="19">
    <location>
        <begin position="200"/>
        <end position="219"/>
    </location>
</feature>
<dbReference type="RefSeq" id="WP_095577036.1">
    <property type="nucleotide sequence ID" value="NZ_CP023147.1"/>
</dbReference>
<proteinExistence type="inferred from homology"/>
<evidence type="ECO:0000256" key="6">
    <source>
        <dbReference type="ARBA" id="ARBA00015850"/>
    </source>
</evidence>
<evidence type="ECO:0000256" key="1">
    <source>
        <dbReference type="ARBA" id="ARBA00001946"/>
    </source>
</evidence>
<name>A0AAC9VUF2_9MYCO</name>
<evidence type="ECO:0000256" key="13">
    <source>
        <dbReference type="ARBA" id="ARBA00023136"/>
    </source>
</evidence>
<evidence type="ECO:0000256" key="11">
    <source>
        <dbReference type="ARBA" id="ARBA00022842"/>
    </source>
</evidence>
<evidence type="ECO:0000256" key="15">
    <source>
        <dbReference type="ARBA" id="ARBA00032605"/>
    </source>
</evidence>
<evidence type="ECO:0000256" key="8">
    <source>
        <dbReference type="ARBA" id="ARBA00022573"/>
    </source>
</evidence>
<protein>
    <recommendedName>
        <fullName evidence="6 19">Adenosylcobinamide-GDP ribazoletransferase</fullName>
        <ecNumber evidence="5 19">2.7.8.26</ecNumber>
    </recommendedName>
    <alternativeName>
        <fullName evidence="16 19">Cobalamin synthase</fullName>
    </alternativeName>
    <alternativeName>
        <fullName evidence="15 19">Cobalamin-5'-phosphate synthase</fullName>
    </alternativeName>
</protein>
<evidence type="ECO:0000256" key="2">
    <source>
        <dbReference type="ARBA" id="ARBA00004651"/>
    </source>
</evidence>
<evidence type="ECO:0000313" key="21">
    <source>
        <dbReference type="Proteomes" id="UP000216246"/>
    </source>
</evidence>
<organism evidence="20 21">
    <name type="scientific">Mycobacterium marseillense</name>
    <dbReference type="NCBI Taxonomy" id="701042"/>
    <lineage>
        <taxon>Bacteria</taxon>
        <taxon>Bacillati</taxon>
        <taxon>Actinomycetota</taxon>
        <taxon>Actinomycetes</taxon>
        <taxon>Mycobacteriales</taxon>
        <taxon>Mycobacteriaceae</taxon>
        <taxon>Mycobacterium</taxon>
        <taxon>Mycobacterium avium complex (MAC)</taxon>
    </lineage>
</organism>
<dbReference type="PANTHER" id="PTHR34148:SF1">
    <property type="entry name" value="ADENOSYLCOBINAMIDE-GDP RIBAZOLETRANSFERASE"/>
    <property type="match status" value="1"/>
</dbReference>
<evidence type="ECO:0000256" key="3">
    <source>
        <dbReference type="ARBA" id="ARBA00004663"/>
    </source>
</evidence>
<evidence type="ECO:0000256" key="4">
    <source>
        <dbReference type="ARBA" id="ARBA00010561"/>
    </source>
</evidence>
<evidence type="ECO:0000256" key="17">
    <source>
        <dbReference type="ARBA" id="ARBA00048623"/>
    </source>
</evidence>
<feature type="transmembrane region" description="Helical" evidence="19">
    <location>
        <begin position="138"/>
        <end position="156"/>
    </location>
</feature>
<comment type="cofactor">
    <cofactor evidence="1 19">
        <name>Mg(2+)</name>
        <dbReference type="ChEBI" id="CHEBI:18420"/>
    </cofactor>
</comment>
<feature type="transmembrane region" description="Helical" evidence="19">
    <location>
        <begin position="61"/>
        <end position="78"/>
    </location>
</feature>
<dbReference type="GO" id="GO:0008818">
    <property type="term" value="F:cobalamin 5'-phosphate synthase activity"/>
    <property type="evidence" value="ECO:0007669"/>
    <property type="project" value="UniProtKB-UniRule"/>
</dbReference>
<evidence type="ECO:0000256" key="9">
    <source>
        <dbReference type="ARBA" id="ARBA00022679"/>
    </source>
</evidence>
<dbReference type="KEGG" id="mmal:CKJ54_10015"/>
<comment type="similarity">
    <text evidence="4 19">Belongs to the CobS family.</text>
</comment>
<evidence type="ECO:0000256" key="19">
    <source>
        <dbReference type="HAMAP-Rule" id="MF_00719"/>
    </source>
</evidence>
<dbReference type="Proteomes" id="UP000216246">
    <property type="component" value="Chromosome"/>
</dbReference>
<dbReference type="PANTHER" id="PTHR34148">
    <property type="entry name" value="ADENOSYLCOBINAMIDE-GDP RIBAZOLETRANSFERASE"/>
    <property type="match status" value="1"/>
</dbReference>
<reference evidence="20 21" key="1">
    <citation type="submission" date="2017-08" db="EMBL/GenBank/DDBJ databases">
        <title>Phylogentic analysis of Mycobacterium avium complex whole genomes.</title>
        <authorList>
            <person name="Caverly L.J."/>
            <person name="Spilker T."/>
            <person name="LiPuma J."/>
        </authorList>
    </citation>
    <scope>NUCLEOTIDE SEQUENCE [LARGE SCALE GENOMIC DNA]</scope>
    <source>
        <strain evidence="20 21">FLAC0026</strain>
    </source>
</reference>
<dbReference type="EC" id="2.7.8.26" evidence="5 19"/>
<evidence type="ECO:0000256" key="18">
    <source>
        <dbReference type="ARBA" id="ARBA00049504"/>
    </source>
</evidence>
<feature type="transmembrane region" description="Helical" evidence="19">
    <location>
        <begin position="32"/>
        <end position="49"/>
    </location>
</feature>
<dbReference type="InterPro" id="IPR003805">
    <property type="entry name" value="CobS"/>
</dbReference>
<dbReference type="EMBL" id="CP023147">
    <property type="protein sequence ID" value="ASW90163.1"/>
    <property type="molecule type" value="Genomic_DNA"/>
</dbReference>
<dbReference type="GO" id="GO:0051073">
    <property type="term" value="F:adenosylcobinamide-GDP ribazoletransferase activity"/>
    <property type="evidence" value="ECO:0007669"/>
    <property type="project" value="UniProtKB-UniRule"/>
</dbReference>
<comment type="function">
    <text evidence="14 19">Joins adenosylcobinamide-GDP and alpha-ribazole to generate adenosylcobalamin (Ado-cobalamin). Also synthesizes adenosylcobalamin 5'-phosphate from adenosylcobinamide-GDP and alpha-ribazole 5'-phosphate.</text>
</comment>
<evidence type="ECO:0000256" key="16">
    <source>
        <dbReference type="ARBA" id="ARBA00032853"/>
    </source>
</evidence>